<dbReference type="AlphaFoldDB" id="A0AAW4L7A8"/>
<name>A0AAW4L7A8_9BACT</name>
<evidence type="ECO:0000313" key="2">
    <source>
        <dbReference type="EMBL" id="MBT0665405.1"/>
    </source>
</evidence>
<evidence type="ECO:0000256" key="1">
    <source>
        <dbReference type="SAM" id="MobiDB-lite"/>
    </source>
</evidence>
<feature type="region of interest" description="Disordered" evidence="1">
    <location>
        <begin position="1"/>
        <end position="25"/>
    </location>
</feature>
<accession>A0AAW4L7A8</accession>
<protein>
    <submittedName>
        <fullName evidence="2">Uncharacterized protein</fullName>
    </submittedName>
</protein>
<dbReference type="RefSeq" id="WP_214172168.1">
    <property type="nucleotide sequence ID" value="NZ_JAHCVJ010000005.1"/>
</dbReference>
<sequence length="67" mass="7450">MKDGVIPTIGGPLSPKADSAKSSLAPWDDQQAGKKIIYLETGARLLRLTVQQLNRHWFSGNFRVIQE</sequence>
<proteinExistence type="predicted"/>
<reference evidence="2 3" key="1">
    <citation type="submission" date="2021-05" db="EMBL/GenBank/DDBJ databases">
        <title>The draft genome of Geobacter pelophilus DSM 12255.</title>
        <authorList>
            <person name="Xu Z."/>
            <person name="Masuda Y."/>
            <person name="Itoh H."/>
            <person name="Senoo K."/>
        </authorList>
    </citation>
    <scope>NUCLEOTIDE SEQUENCE [LARGE SCALE GENOMIC DNA]</scope>
    <source>
        <strain evidence="2 3">DSM 12255</strain>
    </source>
</reference>
<evidence type="ECO:0000313" key="3">
    <source>
        <dbReference type="Proteomes" id="UP000811899"/>
    </source>
</evidence>
<dbReference type="Proteomes" id="UP000811899">
    <property type="component" value="Unassembled WGS sequence"/>
</dbReference>
<organism evidence="2 3">
    <name type="scientific">Geoanaerobacter pelophilus</name>
    <dbReference type="NCBI Taxonomy" id="60036"/>
    <lineage>
        <taxon>Bacteria</taxon>
        <taxon>Pseudomonadati</taxon>
        <taxon>Thermodesulfobacteriota</taxon>
        <taxon>Desulfuromonadia</taxon>
        <taxon>Geobacterales</taxon>
        <taxon>Geobacteraceae</taxon>
        <taxon>Geoanaerobacter</taxon>
    </lineage>
</organism>
<gene>
    <name evidence="2" type="ORF">KI809_13945</name>
</gene>
<keyword evidence="3" id="KW-1185">Reference proteome</keyword>
<dbReference type="EMBL" id="JAHCVJ010000005">
    <property type="protein sequence ID" value="MBT0665405.1"/>
    <property type="molecule type" value="Genomic_DNA"/>
</dbReference>
<comment type="caution">
    <text evidence="2">The sequence shown here is derived from an EMBL/GenBank/DDBJ whole genome shotgun (WGS) entry which is preliminary data.</text>
</comment>